<evidence type="ECO:0000313" key="5">
    <source>
        <dbReference type="EMBL" id="WBM80122.1"/>
    </source>
</evidence>
<dbReference type="Gene3D" id="3.30.1340.10">
    <property type="entry name" value="HPr-like"/>
    <property type="match status" value="1"/>
</dbReference>
<feature type="domain" description="HPr" evidence="4">
    <location>
        <begin position="1"/>
        <end position="86"/>
    </location>
</feature>
<keyword evidence="6" id="KW-1185">Reference proteome</keyword>
<keyword evidence="2" id="KW-0963">Cytoplasm</keyword>
<dbReference type="PRINTS" id="PR00107">
    <property type="entry name" value="PHOSPHOCPHPR"/>
</dbReference>
<organism evidence="5 6">
    <name type="scientific">Cryobacterium breve</name>
    <dbReference type="NCBI Taxonomy" id="1259258"/>
    <lineage>
        <taxon>Bacteria</taxon>
        <taxon>Bacillati</taxon>
        <taxon>Actinomycetota</taxon>
        <taxon>Actinomycetes</taxon>
        <taxon>Micrococcales</taxon>
        <taxon>Microbacteriaceae</taxon>
        <taxon>Cryobacterium</taxon>
    </lineage>
</organism>
<reference evidence="5 6" key="1">
    <citation type="submission" date="2021-05" db="EMBL/GenBank/DDBJ databases">
        <authorList>
            <person name="Kumar R."/>
            <person name="Kumar A."/>
            <person name="Mukhia S."/>
        </authorList>
    </citation>
    <scope>NUCLEOTIDE SEQUENCE [LARGE SCALE GENOMIC DNA]</scope>
    <source>
        <strain evidence="5 6">ERMR7:08</strain>
    </source>
</reference>
<dbReference type="Proteomes" id="UP001212421">
    <property type="component" value="Chromosome"/>
</dbReference>
<keyword evidence="3" id="KW-0598">Phosphotransferase system</keyword>
<dbReference type="SUPFAM" id="SSF55594">
    <property type="entry name" value="HPr-like"/>
    <property type="match status" value="1"/>
</dbReference>
<dbReference type="InterPro" id="IPR035895">
    <property type="entry name" value="HPr-like_sf"/>
</dbReference>
<dbReference type="PANTHER" id="PTHR33705:SF2">
    <property type="entry name" value="PHOSPHOCARRIER PROTEIN NPR"/>
    <property type="match status" value="1"/>
</dbReference>
<proteinExistence type="predicted"/>
<dbReference type="RefSeq" id="WP_281534747.1">
    <property type="nucleotide sequence ID" value="NZ_CP075584.1"/>
</dbReference>
<accession>A0ABY7NEB8</accession>
<evidence type="ECO:0000259" key="4">
    <source>
        <dbReference type="PROSITE" id="PS51350"/>
    </source>
</evidence>
<sequence>MRSVSATVRIPQGIHAAIAHGLHREAGRFESSLFLKHGARTASLGSIVAILALGVERGAEIEILADGSDEAAALVAIVGFLDELAT</sequence>
<dbReference type="InterPro" id="IPR050399">
    <property type="entry name" value="HPr"/>
</dbReference>
<dbReference type="Pfam" id="PF00381">
    <property type="entry name" value="PTS-HPr"/>
    <property type="match status" value="1"/>
</dbReference>
<evidence type="ECO:0000256" key="1">
    <source>
        <dbReference type="ARBA" id="ARBA00004496"/>
    </source>
</evidence>
<comment type="subcellular location">
    <subcellularLocation>
        <location evidence="1">Cytoplasm</location>
    </subcellularLocation>
</comment>
<dbReference type="NCBIfam" id="TIGR01003">
    <property type="entry name" value="PTS_HPr_family"/>
    <property type="match status" value="1"/>
</dbReference>
<dbReference type="InterPro" id="IPR000032">
    <property type="entry name" value="HPr-like"/>
</dbReference>
<dbReference type="PANTHER" id="PTHR33705">
    <property type="entry name" value="PHOSPHOCARRIER PROTEIN HPR"/>
    <property type="match status" value="1"/>
</dbReference>
<evidence type="ECO:0000313" key="6">
    <source>
        <dbReference type="Proteomes" id="UP001212421"/>
    </source>
</evidence>
<evidence type="ECO:0000256" key="2">
    <source>
        <dbReference type="ARBA" id="ARBA00022490"/>
    </source>
</evidence>
<evidence type="ECO:0000256" key="3">
    <source>
        <dbReference type="ARBA" id="ARBA00022683"/>
    </source>
</evidence>
<dbReference type="PROSITE" id="PS51350">
    <property type="entry name" value="PTS_HPR_DOM"/>
    <property type="match status" value="1"/>
</dbReference>
<gene>
    <name evidence="5" type="ORF">KIV56_00435</name>
</gene>
<dbReference type="EMBL" id="CP075584">
    <property type="protein sequence ID" value="WBM80122.1"/>
    <property type="molecule type" value="Genomic_DNA"/>
</dbReference>
<name>A0ABY7NEB8_9MICO</name>
<protein>
    <submittedName>
        <fullName evidence="5">HPr family phosphocarrier protein</fullName>
    </submittedName>
</protein>